<name>A0A0E9RCP9_ANGAN</name>
<protein>
    <submittedName>
        <fullName evidence="1">Uncharacterized protein</fullName>
    </submittedName>
</protein>
<reference evidence="1" key="1">
    <citation type="submission" date="2014-11" db="EMBL/GenBank/DDBJ databases">
        <authorList>
            <person name="Amaro Gonzalez C."/>
        </authorList>
    </citation>
    <scope>NUCLEOTIDE SEQUENCE</scope>
</reference>
<organism evidence="1">
    <name type="scientific">Anguilla anguilla</name>
    <name type="common">European freshwater eel</name>
    <name type="synonym">Muraena anguilla</name>
    <dbReference type="NCBI Taxonomy" id="7936"/>
    <lineage>
        <taxon>Eukaryota</taxon>
        <taxon>Metazoa</taxon>
        <taxon>Chordata</taxon>
        <taxon>Craniata</taxon>
        <taxon>Vertebrata</taxon>
        <taxon>Euteleostomi</taxon>
        <taxon>Actinopterygii</taxon>
        <taxon>Neopterygii</taxon>
        <taxon>Teleostei</taxon>
        <taxon>Anguilliformes</taxon>
        <taxon>Anguillidae</taxon>
        <taxon>Anguilla</taxon>
    </lineage>
</organism>
<sequence length="10" mass="1240">MLNRYAKLKC</sequence>
<reference evidence="1" key="2">
    <citation type="journal article" date="2015" name="Fish Shellfish Immunol.">
        <title>Early steps in the European eel (Anguilla anguilla)-Vibrio vulnificus interaction in the gills: Role of the RtxA13 toxin.</title>
        <authorList>
            <person name="Callol A."/>
            <person name="Pajuelo D."/>
            <person name="Ebbesson L."/>
            <person name="Teles M."/>
            <person name="MacKenzie S."/>
            <person name="Amaro C."/>
        </authorList>
    </citation>
    <scope>NUCLEOTIDE SEQUENCE</scope>
</reference>
<accession>A0A0E9RCP9</accession>
<evidence type="ECO:0000313" key="1">
    <source>
        <dbReference type="EMBL" id="JAH26582.1"/>
    </source>
</evidence>
<proteinExistence type="predicted"/>
<dbReference type="EMBL" id="GBXM01081995">
    <property type="protein sequence ID" value="JAH26582.1"/>
    <property type="molecule type" value="Transcribed_RNA"/>
</dbReference>